<dbReference type="AlphaFoldDB" id="A0A0P5EFV7"/>
<protein>
    <submittedName>
        <fullName evidence="7">Csat</fullName>
    </submittedName>
</protein>
<keyword evidence="6" id="KW-0472">Membrane</keyword>
<dbReference type="InterPro" id="IPR037185">
    <property type="entry name" value="EmrE-like"/>
</dbReference>
<proteinExistence type="inferred from homology"/>
<accession>A0A0P5EFV7</accession>
<dbReference type="GO" id="GO:0000139">
    <property type="term" value="C:Golgi membrane"/>
    <property type="evidence" value="ECO:0007669"/>
    <property type="project" value="InterPro"/>
</dbReference>
<evidence type="ECO:0000256" key="5">
    <source>
        <dbReference type="ARBA" id="ARBA00022989"/>
    </source>
</evidence>
<name>A0A0P5EFV7_9CRUS</name>
<comment type="similarity">
    <text evidence="2">Belongs to the nucleotide-sugar transporter family. SLC35A subfamily.</text>
</comment>
<dbReference type="OrthoDB" id="408493at2759"/>
<keyword evidence="4" id="KW-0812">Transmembrane</keyword>
<evidence type="ECO:0000313" key="7">
    <source>
        <dbReference type="EMBL" id="KZS16316.1"/>
    </source>
</evidence>
<dbReference type="EMBL" id="LRGB01000725">
    <property type="protein sequence ID" value="KZS16316.1"/>
    <property type="molecule type" value="Genomic_DNA"/>
</dbReference>
<evidence type="ECO:0000256" key="2">
    <source>
        <dbReference type="ARBA" id="ARBA00009976"/>
    </source>
</evidence>
<evidence type="ECO:0000256" key="4">
    <source>
        <dbReference type="ARBA" id="ARBA00022692"/>
    </source>
</evidence>
<dbReference type="STRING" id="35525.A0A0P5EFV7"/>
<keyword evidence="8" id="KW-1185">Reference proteome</keyword>
<dbReference type="PANTHER" id="PTHR10231">
    <property type="entry name" value="NUCLEOTIDE-SUGAR TRANSMEMBRANE TRANSPORTER"/>
    <property type="match status" value="1"/>
</dbReference>
<dbReference type="GO" id="GO:0015165">
    <property type="term" value="F:pyrimidine nucleotide-sugar transmembrane transporter activity"/>
    <property type="evidence" value="ECO:0007669"/>
    <property type="project" value="InterPro"/>
</dbReference>
<comment type="subcellular location">
    <subcellularLocation>
        <location evidence="1">Membrane</location>
        <topology evidence="1">Multi-pass membrane protein</topology>
    </subcellularLocation>
</comment>
<dbReference type="NCBIfam" id="TIGR00803">
    <property type="entry name" value="nst"/>
    <property type="match status" value="1"/>
</dbReference>
<evidence type="ECO:0000313" key="8">
    <source>
        <dbReference type="Proteomes" id="UP000076858"/>
    </source>
</evidence>
<organism evidence="7 8">
    <name type="scientific">Daphnia magna</name>
    <dbReference type="NCBI Taxonomy" id="35525"/>
    <lineage>
        <taxon>Eukaryota</taxon>
        <taxon>Metazoa</taxon>
        <taxon>Ecdysozoa</taxon>
        <taxon>Arthropoda</taxon>
        <taxon>Crustacea</taxon>
        <taxon>Branchiopoda</taxon>
        <taxon>Diplostraca</taxon>
        <taxon>Cladocera</taxon>
        <taxon>Anomopoda</taxon>
        <taxon>Daphniidae</taxon>
        <taxon>Daphnia</taxon>
    </lineage>
</organism>
<gene>
    <name evidence="7" type="ORF">APZ42_017935</name>
</gene>
<keyword evidence="3" id="KW-0762">Sugar transport</keyword>
<dbReference type="PIRSF" id="PIRSF005799">
    <property type="entry name" value="UDP-gal_transpt"/>
    <property type="match status" value="1"/>
</dbReference>
<evidence type="ECO:0000256" key="6">
    <source>
        <dbReference type="ARBA" id="ARBA00023136"/>
    </source>
</evidence>
<evidence type="ECO:0000256" key="1">
    <source>
        <dbReference type="ARBA" id="ARBA00004141"/>
    </source>
</evidence>
<dbReference type="InterPro" id="IPR007271">
    <property type="entry name" value="Nuc_sug_transpt"/>
</dbReference>
<comment type="caution">
    <text evidence="7">The sequence shown here is derived from an EMBL/GenBank/DDBJ whole genome shotgun (WGS) entry which is preliminary data.</text>
</comment>
<evidence type="ECO:0000256" key="3">
    <source>
        <dbReference type="ARBA" id="ARBA00022597"/>
    </source>
</evidence>
<keyword evidence="3" id="KW-0813">Transport</keyword>
<reference evidence="7 8" key="1">
    <citation type="submission" date="2016-03" db="EMBL/GenBank/DDBJ databases">
        <title>EvidentialGene: Evidence-directed Construction of Genes on Genomes.</title>
        <authorList>
            <person name="Gilbert D.G."/>
            <person name="Choi J.-H."/>
            <person name="Mockaitis K."/>
            <person name="Colbourne J."/>
            <person name="Pfrender M."/>
        </authorList>
    </citation>
    <scope>NUCLEOTIDE SEQUENCE [LARGE SCALE GENOMIC DNA]</scope>
    <source>
        <strain evidence="7 8">Xinb3</strain>
        <tissue evidence="7">Complete organism</tissue>
    </source>
</reference>
<dbReference type="Proteomes" id="UP000076858">
    <property type="component" value="Unassembled WGS sequence"/>
</dbReference>
<sequence length="351" mass="39070">MVVYSKLYKKMSRSSSVIRYGLLLLLTMQNTATVLCLRASMINASTSRNKYVVSTLVLTMEVIKLLLILTILMTVQLKFSIRKTVQLLYNEIVCRPLDTIPLALPSLLYVVQDNLIIYSLSCLDAATYQVTYQARILTTALFARGLLKQELPVKKWLSLFLLMLGVILTQLNFNEESGDFSFRSQREGSVYVFGLIAISCATLTSGFAGVYNEKLIKNGKQSSLLIRSLQLSLFSVFFAFLGVLVKDGGTVTKQGYFHGYSPFVWLIATMQASGGIIVAGTIKYADNILKTFATSNSIVLSCILSYIILDDFNLTPTFIVGTLFILLATFLYTTAIDKRSRQLELTVLSES</sequence>
<dbReference type="Pfam" id="PF04142">
    <property type="entry name" value="Nuc_sug_transp"/>
    <property type="match status" value="1"/>
</dbReference>
<dbReference type="SUPFAM" id="SSF103481">
    <property type="entry name" value="Multidrug resistance efflux transporter EmrE"/>
    <property type="match status" value="1"/>
</dbReference>
<keyword evidence="5" id="KW-1133">Transmembrane helix</keyword>